<dbReference type="InterPro" id="IPR036940">
    <property type="entry name" value="PI3/4_kinase_cat_sf"/>
</dbReference>
<evidence type="ECO:0000256" key="5">
    <source>
        <dbReference type="ARBA" id="ARBA00022840"/>
    </source>
</evidence>
<dbReference type="Pfam" id="PF00454">
    <property type="entry name" value="PI3_PI4_kinase"/>
    <property type="match status" value="1"/>
</dbReference>
<feature type="region of interest" description="Disordered" evidence="7">
    <location>
        <begin position="1978"/>
        <end position="1999"/>
    </location>
</feature>
<keyword evidence="4 10" id="KW-0418">Kinase</keyword>
<accession>A0AAE0KVF6</accession>
<feature type="region of interest" description="Disordered" evidence="7">
    <location>
        <begin position="2109"/>
        <end position="2128"/>
    </location>
</feature>
<feature type="region of interest" description="Disordered" evidence="7">
    <location>
        <begin position="2069"/>
        <end position="2093"/>
    </location>
</feature>
<feature type="compositionally biased region" description="Low complexity" evidence="7">
    <location>
        <begin position="2191"/>
        <end position="2202"/>
    </location>
</feature>
<evidence type="ECO:0000259" key="8">
    <source>
        <dbReference type="PROSITE" id="PS50290"/>
    </source>
</evidence>
<keyword evidence="3" id="KW-0547">Nucleotide-binding</keyword>
<gene>
    <name evidence="10" type="ORF">CYMTET_28914</name>
</gene>
<proteinExistence type="predicted"/>
<feature type="region of interest" description="Disordered" evidence="7">
    <location>
        <begin position="126"/>
        <end position="145"/>
    </location>
</feature>
<evidence type="ECO:0000256" key="4">
    <source>
        <dbReference type="ARBA" id="ARBA00022777"/>
    </source>
</evidence>
<dbReference type="GO" id="GO:0005634">
    <property type="term" value="C:nucleus"/>
    <property type="evidence" value="ECO:0007669"/>
    <property type="project" value="TreeGrafter"/>
</dbReference>
<dbReference type="Gene3D" id="1.10.1070.11">
    <property type="entry name" value="Phosphatidylinositol 3-/4-kinase, catalytic domain"/>
    <property type="match status" value="1"/>
</dbReference>
<evidence type="ECO:0000256" key="2">
    <source>
        <dbReference type="ARBA" id="ARBA00022679"/>
    </source>
</evidence>
<keyword evidence="5" id="KW-0067">ATP-binding</keyword>
<reference evidence="10 11" key="1">
    <citation type="journal article" date="2015" name="Genome Biol. Evol.">
        <title>Comparative Genomics of a Bacterivorous Green Alga Reveals Evolutionary Causalities and Consequences of Phago-Mixotrophic Mode of Nutrition.</title>
        <authorList>
            <person name="Burns J.A."/>
            <person name="Paasch A."/>
            <person name="Narechania A."/>
            <person name="Kim E."/>
        </authorList>
    </citation>
    <scope>NUCLEOTIDE SEQUENCE [LARGE SCALE GENOMIC DNA]</scope>
    <source>
        <strain evidence="10 11">PLY_AMNH</strain>
    </source>
</reference>
<protein>
    <recommendedName>
        <fullName evidence="1">non-specific serine/threonine protein kinase</fullName>
        <ecNumber evidence="1">2.7.11.1</ecNumber>
    </recommendedName>
</protein>
<feature type="region of interest" description="Disordered" evidence="7">
    <location>
        <begin position="1504"/>
        <end position="1546"/>
    </location>
</feature>
<feature type="domain" description="PI3K/PI4K catalytic" evidence="8">
    <location>
        <begin position="462"/>
        <end position="796"/>
    </location>
</feature>
<evidence type="ECO:0000256" key="7">
    <source>
        <dbReference type="SAM" id="MobiDB-lite"/>
    </source>
</evidence>
<dbReference type="InterPro" id="IPR039414">
    <property type="entry name" value="SMG1_PIKKc"/>
</dbReference>
<feature type="domain" description="FATC" evidence="9">
    <location>
        <begin position="2369"/>
        <end position="2401"/>
    </location>
</feature>
<dbReference type="InterPro" id="IPR011009">
    <property type="entry name" value="Kinase-like_dom_sf"/>
</dbReference>
<dbReference type="InterPro" id="IPR050517">
    <property type="entry name" value="DDR_Repair_Kinase"/>
</dbReference>
<feature type="compositionally biased region" description="Low complexity" evidence="7">
    <location>
        <begin position="2325"/>
        <end position="2338"/>
    </location>
</feature>
<dbReference type="InterPro" id="IPR003152">
    <property type="entry name" value="FATC_dom"/>
</dbReference>
<dbReference type="EMBL" id="LGRX02016377">
    <property type="protein sequence ID" value="KAK3262216.1"/>
    <property type="molecule type" value="Genomic_DNA"/>
</dbReference>
<evidence type="ECO:0000256" key="6">
    <source>
        <dbReference type="SAM" id="Coils"/>
    </source>
</evidence>
<dbReference type="PROSITE" id="PS00916">
    <property type="entry name" value="PI3_4_KINASE_2"/>
    <property type="match status" value="1"/>
</dbReference>
<keyword evidence="6" id="KW-0175">Coiled coil</keyword>
<sequence length="2401" mass="253190">RWDHPQYRTLTSSCDAYIQLKDDLSFVAAAQGPLISERTCMAVSAAVPRGPAWIPGFAAAAGRRYMEAAIKAAPRLPRVWYDFGTWWFGRAELPEGDAALTPPQVQAAAQAAIGYARYLHQLHSHAGGGPGGNEEAAAAAHKEAASSHAGERRTYAMLRLLQLLANHGEGGLEGRLEAAFEEAAAAPWGQLSPQLFAQLGHPRAAVRRQIQSLLCTLAQRSPDALVYPVLVERGAALAKGDMEMAAGLSDIEAELGRGQPKMVGEVQVLIKQLARITVLWEEQCLSTLQELQGDVQRRVATLREEAARTADNQALRPAEKARISAKRYAAVMTPVAVALERCLRGTCGVRPGGRDVLGGSAPTPHEEAFQAGFGEALRAALIQFKRTGSAANPAAAWAPFKHLAAALHDALKRRHVDLAQVAPHLSQLSGTHIPMPGVGRTAVGGEGALQHGGAGAVTVQGILPEVGVLHTKTKPKKLTLLGSDGCTYTYLLKGREDLRLDERIMQFLRSVNNFLESDREGRGMGLCARHYSVTPLGGRAGLIRWVEHTSPLFRLYKAWQERSVAAGASEGRPVPAAAATRPTEHFYSKVIPALKEQGLRRVLSRKDWPLEVLRRVLVELMRESPRTLLARELWVSSASAAVAWQRQNRFSRSLAVMSMVGHVLGIGDRHLDNILLDMRSGEVVHIDYNVCFDKGARLKVPEIVPFRLTQTLQAGLGPTGLEGVFRASCEATARVLRGNRGALLALLEAFVYDPLVEWSQAHQAEHERRGMETVVTLSLFATRVQEMHAPMHARWERLRNTLPRLDAALAAAVAARARARGVEQARADASSGLAGAAQRLQEVRARGGTLVLDLDAARLAQQGAAAEAAAVKAAVAEAARACSGWYERHAHTVASLRGGSAELEAGAEAARLCLTAARMLPVDAAQLRLPGELALRVGTADVEGETLLGARQEALGRAVQALREYAAAVQVLLPADYTTTSLQFHWSQALCQVAAHPTAVVARAALCQVRGAIAGGDKEGTAEGAREEATQVRQVERSRRVVAQLRAAVEAARVEQRARELEHEAEESRRTLEQWVLAPSGGGRNPRGEEERREALRLAGASLLSEWHDTGGMVLAPSRTRLADLGVEDGDEGGAVEDPVGGHGDTGEWGGGAEWCLPELLQLLRGCSLVKEVLAAGGVEWPEDEGGLSMTGGAGNWVETAARAVRIVEDVAGAFESELLPAMLAAVQRPGGAAGMRAAAAAVTQVQAEVARIGEWAERVAEGRHAHAALLATYDSRVAEVEAVQECLAAEAAQGEGSMSWEEAHEVGSRQEAATRHLQALHATWADRAAAEARLAQEQGAVHAAMAAAAAQLHSVIHPVEAAVYSAADQIPTVPPVPEPAQHILRSLGRLLGQLDAPDTQLQSARGLGGLFDSGLEEGLEGALEGALEELEPSEAEAGEGPRGTSSSGGVGRVPPGLEQWRLMITTQLPALATLVTMCAQDPGEEDGGALAEEAGYKMEAGVDTAPHNANEGRPVSQPEGTEEPRPSEEGGDDAESRRGSASCRWGRRTHEMQRYHRLRRELLDTLDGYLRGHVQEVLLRSMGQASLRLLRDCAWGGIGDLRGGGLEGEVGRFAEGIGGSYSGRSDEGRPDEGWRREAGTECLAALRAHCRAVVAQQEARSRGQGEAQSLVRAEGMLRARELDLAQWQWLRGEEAGAGGAPAVAAEALPGGSVPLPRRAELLQRMEGAAEAVVGADEALVEWEARCVSLEGDLQRAAAVGGWAHLLEAHLGQRRQALWTGGERASAAARLCKAVLQFERSREEGPEGQDEGGAHSAGEASGMPSSTARYTAMLERLEAAATMGAAADSAAVEMAAASAGVQAEEAEASTAVAELQNMLESSAEEAAECFAEQEGAVRRLQEALQEGVVAVAADAGLEADAGSMLEEVVALTSEQLEGVQDIRMLAKSALADHRQVTGDLTRLRQQLAPLAEAMAVTTTGDDSTGARDTSGVGRSEAPAGTMNTEQMWTLIEEASTGGPSVPELLHGVQRCMDALAGIAAAAGEFAASVQQQQEEEGIVAAFVQEGGRGAAGGTEAEQPSPLTGEAQAGSSSSGMLAAVVKTALRSARESATSVASGQPPGDENPGVRLEEDVRAGESSMEAPGIGAEEDQDQEEDPDQEVWDWLSAPGSSGSIWSNKGGGEDTSNGKGEGSASVSGASVQQLSDLGSSQTPAELGPTELPARSSVADVGSCVSNQRSGLEQGRAEDGGEGRGPCGEHAVRGNQERGQAVGAGEREQGAVLVATELRTSEGSSTGGGRDAVQAAARADGQDATEGRVGRPDAVTGLAGSGASMAGPGSPQVRRVRSAHAEAVLRRVAAKLAGTDIDGRQRLGVSEQVDHLLRQAVSLDNLCQMFEGWTPWI</sequence>
<keyword evidence="2" id="KW-0808">Transferase</keyword>
<dbReference type="InterPro" id="IPR000403">
    <property type="entry name" value="PI3/4_kinase_cat_dom"/>
</dbReference>
<feature type="non-terminal residue" evidence="10">
    <location>
        <position position="1"/>
    </location>
</feature>
<feature type="region of interest" description="Disordered" evidence="7">
    <location>
        <begin position="2133"/>
        <end position="2275"/>
    </location>
</feature>
<feature type="compositionally biased region" description="Acidic residues" evidence="7">
    <location>
        <begin position="2147"/>
        <end position="2161"/>
    </location>
</feature>
<dbReference type="InterPro" id="IPR018936">
    <property type="entry name" value="PI3/4_kinase_CS"/>
</dbReference>
<comment type="caution">
    <text evidence="10">The sequence shown here is derived from an EMBL/GenBank/DDBJ whole genome shotgun (WGS) entry which is preliminary data.</text>
</comment>
<dbReference type="SMART" id="SM00146">
    <property type="entry name" value="PI3Kc"/>
    <property type="match status" value="1"/>
</dbReference>
<dbReference type="GO" id="GO:0000184">
    <property type="term" value="P:nuclear-transcribed mRNA catabolic process, nonsense-mediated decay"/>
    <property type="evidence" value="ECO:0007669"/>
    <property type="project" value="InterPro"/>
</dbReference>
<evidence type="ECO:0000259" key="9">
    <source>
        <dbReference type="PROSITE" id="PS51190"/>
    </source>
</evidence>
<evidence type="ECO:0000256" key="3">
    <source>
        <dbReference type="ARBA" id="ARBA00022741"/>
    </source>
</evidence>
<dbReference type="GO" id="GO:0004674">
    <property type="term" value="F:protein serine/threonine kinase activity"/>
    <property type="evidence" value="ECO:0007669"/>
    <property type="project" value="UniProtKB-EC"/>
</dbReference>
<dbReference type="SUPFAM" id="SSF56112">
    <property type="entry name" value="Protein kinase-like (PK-like)"/>
    <property type="match status" value="1"/>
</dbReference>
<evidence type="ECO:0000313" key="11">
    <source>
        <dbReference type="Proteomes" id="UP001190700"/>
    </source>
</evidence>
<feature type="region of interest" description="Disordered" evidence="7">
    <location>
        <begin position="2287"/>
        <end position="2340"/>
    </location>
</feature>
<dbReference type="Proteomes" id="UP001190700">
    <property type="component" value="Unassembled WGS sequence"/>
</dbReference>
<feature type="compositionally biased region" description="Basic and acidic residues" evidence="7">
    <location>
        <begin position="1523"/>
        <end position="1539"/>
    </location>
</feature>
<dbReference type="CDD" id="cd05170">
    <property type="entry name" value="PIKKc_SMG1"/>
    <property type="match status" value="1"/>
</dbReference>
<dbReference type="EC" id="2.7.11.1" evidence="1"/>
<feature type="coiled-coil region" evidence="6">
    <location>
        <begin position="1035"/>
        <end position="1078"/>
    </location>
</feature>
<dbReference type="PROSITE" id="PS50290">
    <property type="entry name" value="PI3_4_KINASE_3"/>
    <property type="match status" value="1"/>
</dbReference>
<dbReference type="Gene3D" id="3.30.1010.10">
    <property type="entry name" value="Phosphatidylinositol 3-kinase Catalytic Subunit, Chain A, domain 4"/>
    <property type="match status" value="1"/>
</dbReference>
<feature type="region of interest" description="Disordered" evidence="7">
    <location>
        <begin position="1430"/>
        <end position="1455"/>
    </location>
</feature>
<keyword evidence="11" id="KW-1185">Reference proteome</keyword>
<name>A0AAE0KVF6_9CHLO</name>
<evidence type="ECO:0000256" key="1">
    <source>
        <dbReference type="ARBA" id="ARBA00012513"/>
    </source>
</evidence>
<dbReference type="Pfam" id="PF02260">
    <property type="entry name" value="FATC"/>
    <property type="match status" value="1"/>
</dbReference>
<organism evidence="10 11">
    <name type="scientific">Cymbomonas tetramitiformis</name>
    <dbReference type="NCBI Taxonomy" id="36881"/>
    <lineage>
        <taxon>Eukaryota</taxon>
        <taxon>Viridiplantae</taxon>
        <taxon>Chlorophyta</taxon>
        <taxon>Pyramimonadophyceae</taxon>
        <taxon>Pyramimonadales</taxon>
        <taxon>Pyramimonadaceae</taxon>
        <taxon>Cymbomonas</taxon>
    </lineage>
</organism>
<dbReference type="PANTHER" id="PTHR11139:SF71">
    <property type="entry name" value="SERINE_THREONINE-PROTEIN KINASE SMG1"/>
    <property type="match status" value="1"/>
</dbReference>
<feature type="region of interest" description="Disordered" evidence="7">
    <location>
        <begin position="1800"/>
        <end position="1824"/>
    </location>
</feature>
<dbReference type="SMART" id="SM01343">
    <property type="entry name" value="FATC"/>
    <property type="match status" value="1"/>
</dbReference>
<dbReference type="GO" id="GO:0005524">
    <property type="term" value="F:ATP binding"/>
    <property type="evidence" value="ECO:0007669"/>
    <property type="project" value="UniProtKB-KW"/>
</dbReference>
<dbReference type="PROSITE" id="PS51190">
    <property type="entry name" value="FATC"/>
    <property type="match status" value="1"/>
</dbReference>
<evidence type="ECO:0000313" key="10">
    <source>
        <dbReference type="EMBL" id="KAK3262216.1"/>
    </source>
</evidence>
<dbReference type="PANTHER" id="PTHR11139">
    <property type="entry name" value="ATAXIA TELANGIECTASIA MUTATED ATM -RELATED"/>
    <property type="match status" value="1"/>
</dbReference>
<feature type="compositionally biased region" description="Polar residues" evidence="7">
    <location>
        <begin position="2203"/>
        <end position="2212"/>
    </location>
</feature>